<dbReference type="GO" id="GO:0008757">
    <property type="term" value="F:S-adenosylmethionine-dependent methyltransferase activity"/>
    <property type="evidence" value="ECO:0007669"/>
    <property type="project" value="InterPro"/>
</dbReference>
<organism evidence="2 3">
    <name type="scientific">Pseudolactococcus reticulitermitis</name>
    <dbReference type="NCBI Taxonomy" id="2025039"/>
    <lineage>
        <taxon>Bacteria</taxon>
        <taxon>Bacillati</taxon>
        <taxon>Bacillota</taxon>
        <taxon>Bacilli</taxon>
        <taxon>Lactobacillales</taxon>
        <taxon>Streptococcaceae</taxon>
        <taxon>Pseudolactococcus</taxon>
    </lineage>
</organism>
<dbReference type="SUPFAM" id="SSF53335">
    <property type="entry name" value="S-adenosyl-L-methionine-dependent methyltransferases"/>
    <property type="match status" value="1"/>
</dbReference>
<dbReference type="Pfam" id="PF08241">
    <property type="entry name" value="Methyltransf_11"/>
    <property type="match status" value="1"/>
</dbReference>
<dbReference type="InterPro" id="IPR013216">
    <property type="entry name" value="Methyltransf_11"/>
</dbReference>
<dbReference type="InterPro" id="IPR029063">
    <property type="entry name" value="SAM-dependent_MTases_sf"/>
</dbReference>
<evidence type="ECO:0000313" key="2">
    <source>
        <dbReference type="EMBL" id="GAX48218.1"/>
    </source>
</evidence>
<feature type="domain" description="Methyltransferase type 11" evidence="1">
    <location>
        <begin position="55"/>
        <end position="108"/>
    </location>
</feature>
<accession>A0A224X232</accession>
<keyword evidence="3" id="KW-1185">Reference proteome</keyword>
<dbReference type="CDD" id="cd02440">
    <property type="entry name" value="AdoMet_MTases"/>
    <property type="match status" value="1"/>
</dbReference>
<gene>
    <name evidence="2" type="ORF">RsY01_1833</name>
</gene>
<proteinExistence type="predicted"/>
<reference evidence="3" key="1">
    <citation type="submission" date="2017-08" db="EMBL/GenBank/DDBJ databases">
        <title>Draft genome sequence of Lactococcus sp. strain Rs-Y01, isolated from the gut of the lower termite Reticulitermes speratus.</title>
        <authorList>
            <person name="Ohkuma M."/>
            <person name="Yuki M."/>
        </authorList>
    </citation>
    <scope>NUCLEOTIDE SEQUENCE [LARGE SCALE GENOMIC DNA]</scope>
    <source>
        <strain evidence="3">Rs-Y01</strain>
    </source>
</reference>
<name>A0A224X232_9LACT</name>
<dbReference type="EMBL" id="BEDT01000005">
    <property type="protein sequence ID" value="GAX48218.1"/>
    <property type="molecule type" value="Genomic_DNA"/>
</dbReference>
<dbReference type="RefSeq" id="WP_094785239.1">
    <property type="nucleotide sequence ID" value="NZ_BEDT01000005.1"/>
</dbReference>
<evidence type="ECO:0000259" key="1">
    <source>
        <dbReference type="Pfam" id="PF08241"/>
    </source>
</evidence>
<protein>
    <recommendedName>
        <fullName evidence="1">Methyltransferase type 11 domain-containing protein</fullName>
    </recommendedName>
</protein>
<dbReference type="Gene3D" id="3.40.50.150">
    <property type="entry name" value="Vaccinia Virus protein VP39"/>
    <property type="match status" value="1"/>
</dbReference>
<evidence type="ECO:0000313" key="3">
    <source>
        <dbReference type="Proteomes" id="UP000218689"/>
    </source>
</evidence>
<comment type="caution">
    <text evidence="2">The sequence shown here is derived from an EMBL/GenBank/DDBJ whole genome shotgun (WGS) entry which is preliminary data.</text>
</comment>
<dbReference type="Proteomes" id="UP000218689">
    <property type="component" value="Unassembled WGS sequence"/>
</dbReference>
<dbReference type="OrthoDB" id="465705at2"/>
<dbReference type="AlphaFoldDB" id="A0A224X232"/>
<sequence length="292" mass="34465">MVYDENSKYLAKDTAENYEKYLPKYYFFDDEIREYVEETVVVENKLSRESFNSVLEFGVGSGRITELLMPISKKYKGIDISDSMIKRINRRFPVEKSQFEVFDINEFINQNIDGLRQYDFIGSYWAFNYAILSFFEYRDLSTGKTYAIDNLTEAEEKAKEQITKLFSNLSKGTKFLFLYFDAYSVEQSYVTSVLEQSLPFPYNDRGFTFRLFKKILHQLESVKFVHEHKSGFVILDDDEHLIEYFKNLHLKGYLDSDESIELLMNTFRAYKYEDGHYEIPAGMNIISGNITI</sequence>